<feature type="region of interest" description="Disordered" evidence="1">
    <location>
        <begin position="292"/>
        <end position="376"/>
    </location>
</feature>
<protein>
    <submittedName>
        <fullName evidence="3">Uncharacterized protein</fullName>
    </submittedName>
</protein>
<feature type="transmembrane region" description="Helical" evidence="2">
    <location>
        <begin position="12"/>
        <end position="31"/>
    </location>
</feature>
<keyword evidence="2" id="KW-0812">Transmembrane</keyword>
<feature type="region of interest" description="Disordered" evidence="1">
    <location>
        <begin position="1056"/>
        <end position="1132"/>
    </location>
</feature>
<evidence type="ECO:0000313" key="4">
    <source>
        <dbReference type="Proteomes" id="UP001367676"/>
    </source>
</evidence>
<dbReference type="EMBL" id="JBBCAQ010000010">
    <property type="protein sequence ID" value="KAK7601858.1"/>
    <property type="molecule type" value="Genomic_DNA"/>
</dbReference>
<feature type="compositionally biased region" description="Basic and acidic residues" evidence="1">
    <location>
        <begin position="301"/>
        <end position="321"/>
    </location>
</feature>
<comment type="caution">
    <text evidence="3">The sequence shown here is derived from an EMBL/GenBank/DDBJ whole genome shotgun (WGS) entry which is preliminary data.</text>
</comment>
<keyword evidence="2" id="KW-0472">Membrane</keyword>
<feature type="region of interest" description="Disordered" evidence="1">
    <location>
        <begin position="590"/>
        <end position="616"/>
    </location>
</feature>
<organism evidence="3 4">
    <name type="scientific">Parthenolecanium corni</name>
    <dbReference type="NCBI Taxonomy" id="536013"/>
    <lineage>
        <taxon>Eukaryota</taxon>
        <taxon>Metazoa</taxon>
        <taxon>Ecdysozoa</taxon>
        <taxon>Arthropoda</taxon>
        <taxon>Hexapoda</taxon>
        <taxon>Insecta</taxon>
        <taxon>Pterygota</taxon>
        <taxon>Neoptera</taxon>
        <taxon>Paraneoptera</taxon>
        <taxon>Hemiptera</taxon>
        <taxon>Sternorrhyncha</taxon>
        <taxon>Coccoidea</taxon>
        <taxon>Coccidae</taxon>
        <taxon>Parthenolecanium</taxon>
    </lineage>
</organism>
<dbReference type="AlphaFoldDB" id="A0AAN9TPR3"/>
<dbReference type="Proteomes" id="UP001367676">
    <property type="component" value="Unassembled WGS sequence"/>
</dbReference>
<feature type="compositionally biased region" description="Low complexity" evidence="1">
    <location>
        <begin position="650"/>
        <end position="672"/>
    </location>
</feature>
<feature type="compositionally biased region" description="Low complexity" evidence="1">
    <location>
        <begin position="590"/>
        <end position="604"/>
    </location>
</feature>
<evidence type="ECO:0000256" key="1">
    <source>
        <dbReference type="SAM" id="MobiDB-lite"/>
    </source>
</evidence>
<evidence type="ECO:0000313" key="3">
    <source>
        <dbReference type="EMBL" id="KAK7601858.1"/>
    </source>
</evidence>
<gene>
    <name evidence="3" type="ORF">V9T40_009299</name>
</gene>
<accession>A0AAN9TPR3</accession>
<reference evidence="3 4" key="1">
    <citation type="submission" date="2024-03" db="EMBL/GenBank/DDBJ databases">
        <title>Adaptation during the transition from Ophiocordyceps entomopathogen to insect associate is accompanied by gene loss and intensified selection.</title>
        <authorList>
            <person name="Ward C.M."/>
            <person name="Onetto C.A."/>
            <person name="Borneman A.R."/>
        </authorList>
    </citation>
    <scope>NUCLEOTIDE SEQUENCE [LARGE SCALE GENOMIC DNA]</scope>
    <source>
        <strain evidence="3">AWRI1</strain>
        <tissue evidence="3">Single Adult Female</tissue>
    </source>
</reference>
<name>A0AAN9TPR3_9HEMI</name>
<keyword evidence="2" id="KW-1133">Transmembrane helix</keyword>
<feature type="compositionally biased region" description="Acidic residues" evidence="1">
    <location>
        <begin position="322"/>
        <end position="333"/>
    </location>
</feature>
<feature type="region of interest" description="Disordered" evidence="1">
    <location>
        <begin position="649"/>
        <end position="681"/>
    </location>
</feature>
<sequence length="1132" mass="120103">MLVVYAYVTSTSVVIVIVAIYVACVFSYYYFDNIQATIDQWSHYLNLEARFNDSMYPSHFTAYFANSKFNKMSNNNTNMSTANGKKIFNNSCNPDVSFAQENCPLEARGSSSIKTNVDLPSPIMKSNSSRNSRLSRDGPKLGFSAKSNGGLRKNPLSAYGSVGPHQRYNTNMDLETYMNVNSPGFTSRVVDKATESASYHIKYPAVRQIPAYRFDKSTLRQLSKIPKANFAGAVRIAPPELKKYKRAHEDCSNDSIDDQNCKKRCDDVDRHYVKMMSLTSSMSVLVPELSWSNSTKKRKSSRLEKSENESPENMEKCRKIDEESDEETDDGESEERTSVLEIDSNESNNYKEGGTKPTNSAKDIGQDNDETDSSLSHNMSIAEDNEEYVRVAGGKILNRTNCTYRKKMNSTKIDPVSVISTEPEYVSDTAYVDDKIMKENLLNNLMNDIERKGDKDDKVIFYQNSIVEEIEKQSTAIEVQRSNSCVLTSSSFNPLLPTTMAKPTISLDQTAASPAPSAIQQNLLAVSSSNSVNPPQILNREIPVESSKTVLGKSSEKIEISTDVLNSNSIAPASLASNPLFQSLASPLNNVSQSKNSTSTKNTQFSVSVPETTKSNSPFGGNFSPVFGGFGNVMSTPAVSSIGNKIDNETSSVTTSSISPSSLNQLKSQSKSTADEKPPCTSVPMTLISTSSSVNTNPSLFAITNSSTPSVSVPNSTFTISNSASQNPGATFKFGSKSASAFQQGNNANSNLCTPQTSVYNADVVTSAPTQSSVFDTVAPSTINAQSNIFGAINQPSQTNSSTSSIFGASSQTASTVNSTPIFGVSSQPASTVIPKATQSVPHTSMFGSNSQSTAASTVATFSPHVSTQSSAAVQPSFIGNTGLFQSQPSSQAQVTTFGSSGDLPNNIFGQSQSAAPRVGVVNPLPQVVPQFGSGNAAISQFGSGNAPTSQFGTNNSSSRFTFGGVSNLQPDTFGTQQTSTPAAFGTQQTSTAAAFGAEQNSAPAAAASATSMQSPFGAKPAVSSTVGAISSGTPQFNFNAPSPFGSAANAFNTTSNNAPSSGSGPFNFGANNSQSSQPAFQFGSINSAPTPNQPFLFGGNAAPVPSSGGFSIGSGGSSNRNRPMARPRKVK</sequence>
<feature type="region of interest" description="Disordered" evidence="1">
    <location>
        <begin position="963"/>
        <end position="984"/>
    </location>
</feature>
<evidence type="ECO:0000256" key="2">
    <source>
        <dbReference type="SAM" id="Phobius"/>
    </source>
</evidence>
<feature type="compositionally biased region" description="Polar residues" evidence="1">
    <location>
        <begin position="345"/>
        <end position="361"/>
    </location>
</feature>
<feature type="compositionally biased region" description="Polar residues" evidence="1">
    <location>
        <begin position="1070"/>
        <end position="1091"/>
    </location>
</feature>
<feature type="region of interest" description="Disordered" evidence="1">
    <location>
        <begin position="116"/>
        <end position="163"/>
    </location>
</feature>
<proteinExistence type="predicted"/>
<keyword evidence="4" id="KW-1185">Reference proteome</keyword>
<feature type="compositionally biased region" description="Polar residues" evidence="1">
    <location>
        <begin position="605"/>
        <end position="616"/>
    </location>
</feature>